<keyword evidence="3" id="KW-1185">Reference proteome</keyword>
<feature type="chain" id="PRO_5002635380" evidence="1">
    <location>
        <begin position="25"/>
        <end position="473"/>
    </location>
</feature>
<gene>
    <name evidence="2" type="primary">czcC</name>
    <name evidence="2" type="ordered locus">azo2949</name>
</gene>
<sequence>MTPRLRLPAALAAALLLAGCASTAIDDNYRALTDYGGARLGSEPRWLRSDAEREAMTQEVDRTLAAGPLAADDAVRIALGYSPDFQIVLAEAATASADATASARMPNPVFSFEKLVRRHDGDTELDIGRSLGISLLDLLLLPARLERAELRQQQTRLQASTALVERITAVRQAWTQAVAAQQIAAAWGQLTTASAAGAELAQRMRVVGNFSQLQAAREQSLHADAVASGIRARQTATGAREALVRLLGLSPQQAATLRLPSRLPELPATPLDEAGVGRSLIEDRLDIRLARADLDRTAKDLGLTRVTSIVNGLHVAGVNNSETGEAPQRGFEIELPLPLFDFGDASRAGAEARYLAAFNRSLQVARNASSQLRTSYEGYRNAHDLARHYRDEIVPLRSRIADESVLQYNGMLIGVFELLADSRNRAAGVIAALEAERDFWLADAALRAAMLGTPIAPLALQASAAPAAADGGH</sequence>
<evidence type="ECO:0000256" key="1">
    <source>
        <dbReference type="SAM" id="SignalP"/>
    </source>
</evidence>
<accession>A1K9R0</accession>
<dbReference type="HOGENOM" id="CLU_043115_0_0_4"/>
<reference evidence="2 3" key="1">
    <citation type="journal article" date="2006" name="Nat. Biotechnol.">
        <title>Complete genome of the mutualistic, N2-fixing grass endophyte Azoarcus sp. strain BH72.</title>
        <authorList>
            <person name="Krause A."/>
            <person name="Ramakumar A."/>
            <person name="Bartels D."/>
            <person name="Battistoni F."/>
            <person name="Bekel T."/>
            <person name="Boch J."/>
            <person name="Boehm M."/>
            <person name="Friedrich F."/>
            <person name="Hurek T."/>
            <person name="Krause L."/>
            <person name="Linke B."/>
            <person name="McHardy A.C."/>
            <person name="Sarkar A."/>
            <person name="Schneiker S."/>
            <person name="Syed A.A."/>
            <person name="Thauer R."/>
            <person name="Vorhoelter F.-J."/>
            <person name="Weidner S."/>
            <person name="Puehler A."/>
            <person name="Reinhold-Hurek B."/>
            <person name="Kaiser O."/>
            <person name="Goesmann A."/>
        </authorList>
    </citation>
    <scope>NUCLEOTIDE SEQUENCE [LARGE SCALE GENOMIC DNA]</scope>
    <source>
        <strain evidence="2 3">BH72</strain>
    </source>
</reference>
<dbReference type="KEGG" id="azo:azo2949"/>
<feature type="signal peptide" evidence="1">
    <location>
        <begin position="1"/>
        <end position="24"/>
    </location>
</feature>
<keyword evidence="1" id="KW-0732">Signal</keyword>
<protein>
    <submittedName>
        <fullName evidence="2">Putativemetal ion efflux outer membrane protein</fullName>
    </submittedName>
</protein>
<organism evidence="2 3">
    <name type="scientific">Azoarcus sp. (strain BH72)</name>
    <dbReference type="NCBI Taxonomy" id="418699"/>
    <lineage>
        <taxon>Bacteria</taxon>
        <taxon>Pseudomonadati</taxon>
        <taxon>Pseudomonadota</taxon>
        <taxon>Betaproteobacteria</taxon>
        <taxon>Rhodocyclales</taxon>
        <taxon>Zoogloeaceae</taxon>
        <taxon>Azoarcus</taxon>
    </lineage>
</organism>
<dbReference type="PANTHER" id="PTHR30203:SF24">
    <property type="entry name" value="BLR4935 PROTEIN"/>
    <property type="match status" value="1"/>
</dbReference>
<dbReference type="eggNOG" id="COG1538">
    <property type="taxonomic scope" value="Bacteria"/>
</dbReference>
<dbReference type="SUPFAM" id="SSF56954">
    <property type="entry name" value="Outer membrane efflux proteins (OEP)"/>
    <property type="match status" value="1"/>
</dbReference>
<dbReference type="GO" id="GO:0015562">
    <property type="term" value="F:efflux transmembrane transporter activity"/>
    <property type="evidence" value="ECO:0007669"/>
    <property type="project" value="InterPro"/>
</dbReference>
<dbReference type="InterPro" id="IPR010131">
    <property type="entry name" value="MdtP/NodT-like"/>
</dbReference>
<dbReference type="Proteomes" id="UP000002588">
    <property type="component" value="Chromosome"/>
</dbReference>
<evidence type="ECO:0000313" key="2">
    <source>
        <dbReference type="EMBL" id="CAL95565.1"/>
    </source>
</evidence>
<dbReference type="Gene3D" id="1.20.1600.10">
    <property type="entry name" value="Outer membrane efflux proteins (OEP)"/>
    <property type="match status" value="1"/>
</dbReference>
<evidence type="ECO:0000313" key="3">
    <source>
        <dbReference type="Proteomes" id="UP000002588"/>
    </source>
</evidence>
<proteinExistence type="predicted"/>
<dbReference type="EMBL" id="AM406670">
    <property type="protein sequence ID" value="CAL95565.1"/>
    <property type="molecule type" value="Genomic_DNA"/>
</dbReference>
<dbReference type="PROSITE" id="PS51257">
    <property type="entry name" value="PROKAR_LIPOPROTEIN"/>
    <property type="match status" value="1"/>
</dbReference>
<name>A1K9R0_AZOSB</name>
<dbReference type="STRING" id="62928.azo2949"/>
<dbReference type="PANTHER" id="PTHR30203">
    <property type="entry name" value="OUTER MEMBRANE CATION EFFLUX PROTEIN"/>
    <property type="match status" value="1"/>
</dbReference>
<dbReference type="RefSeq" id="WP_011766675.1">
    <property type="nucleotide sequence ID" value="NC_008702.1"/>
</dbReference>
<dbReference type="AlphaFoldDB" id="A1K9R0"/>